<reference evidence="7 8" key="1">
    <citation type="submission" date="2024-10" db="EMBL/GenBank/DDBJ databases">
        <title>Updated reference genomes for cyclostephanoid diatoms.</title>
        <authorList>
            <person name="Roberts W.R."/>
            <person name="Alverson A.J."/>
        </authorList>
    </citation>
    <scope>NUCLEOTIDE SEQUENCE [LARGE SCALE GENOMIC DNA]</scope>
    <source>
        <strain evidence="7 8">AJA232-27</strain>
    </source>
</reference>
<evidence type="ECO:0000256" key="1">
    <source>
        <dbReference type="ARBA" id="ARBA00004606"/>
    </source>
</evidence>
<feature type="compositionally biased region" description="Basic and acidic residues" evidence="6">
    <location>
        <begin position="503"/>
        <end position="542"/>
    </location>
</feature>
<dbReference type="PANTHER" id="PTHR31042:SF150">
    <property type="entry name" value="OS06G0661900 PROTEIN"/>
    <property type="match status" value="1"/>
</dbReference>
<evidence type="ECO:0000256" key="2">
    <source>
        <dbReference type="ARBA" id="ARBA00022676"/>
    </source>
</evidence>
<evidence type="ECO:0000256" key="3">
    <source>
        <dbReference type="ARBA" id="ARBA00022679"/>
    </source>
</evidence>
<evidence type="ECO:0000313" key="7">
    <source>
        <dbReference type="EMBL" id="KAL3770382.1"/>
    </source>
</evidence>
<keyword evidence="2" id="KW-0328">Glycosyltransferase</keyword>
<evidence type="ECO:0000313" key="8">
    <source>
        <dbReference type="Proteomes" id="UP001530293"/>
    </source>
</evidence>
<protein>
    <submittedName>
        <fullName evidence="7">Uncharacterized protein</fullName>
    </submittedName>
</protein>
<accession>A0ABD3N322</accession>
<keyword evidence="3" id="KW-0808">Transferase</keyword>
<dbReference type="InterPro" id="IPR003406">
    <property type="entry name" value="Glyco_trans_14"/>
</dbReference>
<name>A0ABD3N322_9STRA</name>
<keyword evidence="8" id="KW-1185">Reference proteome</keyword>
<keyword evidence="5" id="KW-0325">Glycoprotein</keyword>
<dbReference type="PANTHER" id="PTHR31042">
    <property type="entry name" value="CORE-2/I-BRANCHING BETA-1,6-N-ACETYLGLUCOSAMINYLTRANSFERASE FAMILY PROTEIN-RELATED"/>
    <property type="match status" value="1"/>
</dbReference>
<feature type="region of interest" description="Disordered" evidence="6">
    <location>
        <begin position="475"/>
        <end position="549"/>
    </location>
</feature>
<gene>
    <name evidence="7" type="ORF">ACHAWU_003602</name>
</gene>
<organism evidence="7 8">
    <name type="scientific">Discostella pseudostelligera</name>
    <dbReference type="NCBI Taxonomy" id="259834"/>
    <lineage>
        <taxon>Eukaryota</taxon>
        <taxon>Sar</taxon>
        <taxon>Stramenopiles</taxon>
        <taxon>Ochrophyta</taxon>
        <taxon>Bacillariophyta</taxon>
        <taxon>Coscinodiscophyceae</taxon>
        <taxon>Thalassiosirophycidae</taxon>
        <taxon>Stephanodiscales</taxon>
        <taxon>Stephanodiscaceae</taxon>
        <taxon>Discostella</taxon>
    </lineage>
</organism>
<dbReference type="EMBL" id="JALLBG020000043">
    <property type="protein sequence ID" value="KAL3770382.1"/>
    <property type="molecule type" value="Genomic_DNA"/>
</dbReference>
<keyword evidence="4" id="KW-0472">Membrane</keyword>
<dbReference type="GO" id="GO:0016020">
    <property type="term" value="C:membrane"/>
    <property type="evidence" value="ECO:0007669"/>
    <property type="project" value="UniProtKB-SubCell"/>
</dbReference>
<dbReference type="Proteomes" id="UP001530293">
    <property type="component" value="Unassembled WGS sequence"/>
</dbReference>
<dbReference type="AlphaFoldDB" id="A0ABD3N322"/>
<comment type="subcellular location">
    <subcellularLocation>
        <location evidence="1">Membrane</location>
        <topology evidence="1">Single-pass type II membrane protein</topology>
    </subcellularLocation>
</comment>
<dbReference type="GO" id="GO:0016757">
    <property type="term" value="F:glycosyltransferase activity"/>
    <property type="evidence" value="ECO:0007669"/>
    <property type="project" value="UniProtKB-KW"/>
</dbReference>
<dbReference type="Pfam" id="PF02485">
    <property type="entry name" value="Branch"/>
    <property type="match status" value="1"/>
</dbReference>
<proteinExistence type="predicted"/>
<evidence type="ECO:0000256" key="4">
    <source>
        <dbReference type="ARBA" id="ARBA00023136"/>
    </source>
</evidence>
<evidence type="ECO:0000256" key="6">
    <source>
        <dbReference type="SAM" id="MobiDB-lite"/>
    </source>
</evidence>
<dbReference type="InterPro" id="IPR044174">
    <property type="entry name" value="BC10-like"/>
</dbReference>
<comment type="caution">
    <text evidence="7">The sequence shown here is derived from an EMBL/GenBank/DDBJ whole genome shotgun (WGS) entry which is preliminary data.</text>
</comment>
<sequence length="549" mass="62060">MSNNFRSLLSEFCDATSSSSSASGGAIKQKASLNNSSAATSSTASSSCTAAAAVKSSSSNAVEPTSTTDPSFSASLLKERVERIMRIRQIRQSTSSNNKVDVDDVDSHLQSINTTNTSVAHIAICATIVDDFPHEALWRKWMNETGGEFSVDNDDASRSEMANVASGGEDGGRGARIVASAEMYVHSKNPERIQSEWLRSKLIPISHRPNWNDVRIVRAILSLLENALRNEKTTHILLCTESCIPVATLKETARSVLLDEICPWEEAKEGKDGNHRTTCPSNNTQENTSRRLHWNQSYVDCYDRNSSRCTRFDEHNCWGMLRDSLPEEVVYKALPGWCLLSRKHAHDIVNIPSQLEGMNLWPAFERVWAPEEVFLPTALAICGNMEEVSRRALTYCHWDTRASNQKDRAHPICYDGYFDDTLVSRARDNGCLFLRKMKRQLNLSVWEQIVVHRRRGRDDAEATINSSERGMRINDRRWDAGIESSNGRGGNNLHDSRVVLGPPKDRAAYDSRRSYNSSNRHEDYNQRRKREFGSHSNYDDSRKRSHWRR</sequence>
<evidence type="ECO:0000256" key="5">
    <source>
        <dbReference type="ARBA" id="ARBA00023180"/>
    </source>
</evidence>